<evidence type="ECO:0000256" key="3">
    <source>
        <dbReference type="ARBA" id="ARBA00022664"/>
    </source>
</evidence>
<dbReference type="GO" id="GO:0071007">
    <property type="term" value="C:U2-type catalytic step 2 spliceosome"/>
    <property type="evidence" value="ECO:0007669"/>
    <property type="project" value="TreeGrafter"/>
</dbReference>
<dbReference type="InterPro" id="IPR045075">
    <property type="entry name" value="Syf1-like"/>
</dbReference>
<evidence type="ECO:0000256" key="1">
    <source>
        <dbReference type="ARBA" id="ARBA00004123"/>
    </source>
</evidence>
<dbReference type="SMART" id="SM00386">
    <property type="entry name" value="HAT"/>
    <property type="match status" value="2"/>
</dbReference>
<keyword evidence="6" id="KW-0539">Nucleus</keyword>
<dbReference type="InterPro" id="IPR003107">
    <property type="entry name" value="HAT"/>
</dbReference>
<name>A0AAV1RK31_9ROSI</name>
<sequence>MEEMLGNIPGARQIFERLKSYMLPNHQGWFSYIQFELRTEELRWLLRFMKEWLMNFDKDGVDYDVAVELVVALSEFEEQCKDIERAHCVYKLYGDKEKIDDAILNKRRVQYEDETRRDPLNYDSWFSYIQMEEKASLENMERIRNLYQGGSRLESLGSLVRSTGILSLADFLFSSILTNGWCR</sequence>
<dbReference type="Proteomes" id="UP001314170">
    <property type="component" value="Unassembled WGS sequence"/>
</dbReference>
<comment type="subcellular location">
    <subcellularLocation>
        <location evidence="1">Nucleus</location>
    </subcellularLocation>
</comment>
<evidence type="ECO:0000256" key="2">
    <source>
        <dbReference type="ARBA" id="ARBA00008644"/>
    </source>
</evidence>
<evidence type="ECO:0000313" key="8">
    <source>
        <dbReference type="Proteomes" id="UP001314170"/>
    </source>
</evidence>
<keyword evidence="3" id="KW-0507">mRNA processing</keyword>
<proteinExistence type="inferred from homology"/>
<dbReference type="PANTHER" id="PTHR11246">
    <property type="entry name" value="PRE-MRNA SPLICING FACTOR"/>
    <property type="match status" value="1"/>
</dbReference>
<dbReference type="InterPro" id="IPR011990">
    <property type="entry name" value="TPR-like_helical_dom_sf"/>
</dbReference>
<comment type="similarity">
    <text evidence="2">Belongs to the crooked-neck family.</text>
</comment>
<evidence type="ECO:0000313" key="7">
    <source>
        <dbReference type="EMBL" id="CAK7336577.1"/>
    </source>
</evidence>
<organism evidence="7 8">
    <name type="scientific">Dovyalis caffra</name>
    <dbReference type="NCBI Taxonomy" id="77055"/>
    <lineage>
        <taxon>Eukaryota</taxon>
        <taxon>Viridiplantae</taxon>
        <taxon>Streptophyta</taxon>
        <taxon>Embryophyta</taxon>
        <taxon>Tracheophyta</taxon>
        <taxon>Spermatophyta</taxon>
        <taxon>Magnoliopsida</taxon>
        <taxon>eudicotyledons</taxon>
        <taxon>Gunneridae</taxon>
        <taxon>Pentapetalae</taxon>
        <taxon>rosids</taxon>
        <taxon>fabids</taxon>
        <taxon>Malpighiales</taxon>
        <taxon>Salicaceae</taxon>
        <taxon>Flacourtieae</taxon>
        <taxon>Dovyalis</taxon>
    </lineage>
</organism>
<dbReference type="GO" id="GO:0071014">
    <property type="term" value="C:post-mRNA release spliceosomal complex"/>
    <property type="evidence" value="ECO:0007669"/>
    <property type="project" value="TreeGrafter"/>
</dbReference>
<protein>
    <submittedName>
        <fullName evidence="7">Uncharacterized protein</fullName>
    </submittedName>
</protein>
<accession>A0AAV1RK31</accession>
<evidence type="ECO:0000256" key="5">
    <source>
        <dbReference type="ARBA" id="ARBA00023187"/>
    </source>
</evidence>
<comment type="caution">
    <text evidence="7">The sequence shown here is derived from an EMBL/GenBank/DDBJ whole genome shotgun (WGS) entry which is preliminary data.</text>
</comment>
<dbReference type="AlphaFoldDB" id="A0AAV1RK31"/>
<dbReference type="GO" id="GO:0000974">
    <property type="term" value="C:Prp19 complex"/>
    <property type="evidence" value="ECO:0007669"/>
    <property type="project" value="TreeGrafter"/>
</dbReference>
<dbReference type="PANTHER" id="PTHR11246:SF3">
    <property type="entry name" value="CROOKED NECK-LIKE PROTEIN 1"/>
    <property type="match status" value="1"/>
</dbReference>
<keyword evidence="5" id="KW-0508">mRNA splicing</keyword>
<keyword evidence="4" id="KW-0677">Repeat</keyword>
<reference evidence="7 8" key="1">
    <citation type="submission" date="2024-01" db="EMBL/GenBank/DDBJ databases">
        <authorList>
            <person name="Waweru B."/>
        </authorList>
    </citation>
    <scope>NUCLEOTIDE SEQUENCE [LARGE SCALE GENOMIC DNA]</scope>
</reference>
<dbReference type="GO" id="GO:0071011">
    <property type="term" value="C:precatalytic spliceosome"/>
    <property type="evidence" value="ECO:0007669"/>
    <property type="project" value="TreeGrafter"/>
</dbReference>
<dbReference type="GO" id="GO:0000245">
    <property type="term" value="P:spliceosomal complex assembly"/>
    <property type="evidence" value="ECO:0007669"/>
    <property type="project" value="TreeGrafter"/>
</dbReference>
<gene>
    <name evidence="7" type="ORF">DCAF_LOCUS11586</name>
</gene>
<dbReference type="Gene3D" id="1.25.40.10">
    <property type="entry name" value="Tetratricopeptide repeat domain"/>
    <property type="match status" value="1"/>
</dbReference>
<evidence type="ECO:0000256" key="4">
    <source>
        <dbReference type="ARBA" id="ARBA00022737"/>
    </source>
</evidence>
<dbReference type="EMBL" id="CAWUPB010001009">
    <property type="protein sequence ID" value="CAK7336577.1"/>
    <property type="molecule type" value="Genomic_DNA"/>
</dbReference>
<evidence type="ECO:0000256" key="6">
    <source>
        <dbReference type="ARBA" id="ARBA00023242"/>
    </source>
</evidence>
<keyword evidence="8" id="KW-1185">Reference proteome</keyword>